<feature type="region of interest" description="Disordered" evidence="1">
    <location>
        <begin position="114"/>
        <end position="139"/>
    </location>
</feature>
<proteinExistence type="predicted"/>
<evidence type="ECO:0000313" key="3">
    <source>
        <dbReference type="Proteomes" id="UP000434475"/>
    </source>
</evidence>
<gene>
    <name evidence="2" type="ORF">GKE97_05920</name>
</gene>
<sequence length="139" mass="15147">MAGNVKTYNPKEINIAFGSHIVTGYAEDSFVSIEPSGDGTTKKVGADGEVTRSISPDRTFSVKVTVDQMSESNSYFQEMYNRDQQTGDAIEPLMVQDMKGGMLFSADEAWVPKPSTRGFGKAAGTREWEIHTGPATLDE</sequence>
<dbReference type="EMBL" id="WKPR01000004">
    <property type="protein sequence ID" value="MSB19053.1"/>
    <property type="molecule type" value="Genomic_DNA"/>
</dbReference>
<dbReference type="RefSeq" id="WP_172697414.1">
    <property type="nucleotide sequence ID" value="NZ_JADMVC010000001.1"/>
</dbReference>
<accession>A0A6I2R0U6</accession>
<dbReference type="AlphaFoldDB" id="A0A6I2R0U6"/>
<name>A0A6I2R0U6_FLAPL</name>
<evidence type="ECO:0000313" key="2">
    <source>
        <dbReference type="EMBL" id="MSB19053.1"/>
    </source>
</evidence>
<comment type="caution">
    <text evidence="2">The sequence shown here is derived from an EMBL/GenBank/DDBJ whole genome shotgun (WGS) entry which is preliminary data.</text>
</comment>
<dbReference type="Pfam" id="PF11681">
    <property type="entry name" value="Phage_Tube_PhiTE"/>
    <property type="match status" value="1"/>
</dbReference>
<reference evidence="2 3" key="1">
    <citation type="journal article" date="2019" name="Nat. Med.">
        <title>A library of human gut bacterial isolates paired with longitudinal multiomics data enables mechanistic microbiome research.</title>
        <authorList>
            <person name="Poyet M."/>
            <person name="Groussin M."/>
            <person name="Gibbons S.M."/>
            <person name="Avila-Pacheco J."/>
            <person name="Jiang X."/>
            <person name="Kearney S.M."/>
            <person name="Perrotta A.R."/>
            <person name="Berdy B."/>
            <person name="Zhao S."/>
            <person name="Lieberman T.D."/>
            <person name="Swanson P.K."/>
            <person name="Smith M."/>
            <person name="Roesemann S."/>
            <person name="Alexander J.E."/>
            <person name="Rich S.A."/>
            <person name="Livny J."/>
            <person name="Vlamakis H."/>
            <person name="Clish C."/>
            <person name="Bullock K."/>
            <person name="Deik A."/>
            <person name="Scott J."/>
            <person name="Pierce K.A."/>
            <person name="Xavier R.J."/>
            <person name="Alm E.J."/>
        </authorList>
    </citation>
    <scope>NUCLEOTIDE SEQUENCE [LARGE SCALE GENOMIC DNA]</scope>
    <source>
        <strain evidence="2 3">BIOML-A2</strain>
    </source>
</reference>
<protein>
    <submittedName>
        <fullName evidence="2">DUF3277 family protein</fullName>
    </submittedName>
</protein>
<dbReference type="InterPro" id="IPR021695">
    <property type="entry name" value="Phage_KPP10_Orf10"/>
</dbReference>
<dbReference type="Proteomes" id="UP000434475">
    <property type="component" value="Unassembled WGS sequence"/>
</dbReference>
<evidence type="ECO:0000256" key="1">
    <source>
        <dbReference type="SAM" id="MobiDB-lite"/>
    </source>
</evidence>
<organism evidence="2 3">
    <name type="scientific">Flavonifractor plautii</name>
    <name type="common">Fusobacterium plautii</name>
    <dbReference type="NCBI Taxonomy" id="292800"/>
    <lineage>
        <taxon>Bacteria</taxon>
        <taxon>Bacillati</taxon>
        <taxon>Bacillota</taxon>
        <taxon>Clostridia</taxon>
        <taxon>Eubacteriales</taxon>
        <taxon>Oscillospiraceae</taxon>
        <taxon>Flavonifractor</taxon>
    </lineage>
</organism>
<dbReference type="NCBIfam" id="NF047581">
    <property type="entry name" value="gp105_phage_fam"/>
    <property type="match status" value="1"/>
</dbReference>